<dbReference type="RefSeq" id="XP_019622280.1">
    <property type="nucleotide sequence ID" value="XM_019766721.1"/>
</dbReference>
<dbReference type="PROSITE" id="PS51420">
    <property type="entry name" value="RHO"/>
    <property type="match status" value="1"/>
</dbReference>
<dbReference type="SMART" id="SM00176">
    <property type="entry name" value="RAN"/>
    <property type="match status" value="1"/>
</dbReference>
<dbReference type="Proteomes" id="UP000515135">
    <property type="component" value="Unplaced"/>
</dbReference>
<dbReference type="GO" id="GO:0005525">
    <property type="term" value="F:GTP binding"/>
    <property type="evidence" value="ECO:0007669"/>
    <property type="project" value="UniProtKB-KW"/>
</dbReference>
<evidence type="ECO:0000256" key="2">
    <source>
        <dbReference type="ARBA" id="ARBA00023134"/>
    </source>
</evidence>
<organism evidence="3 4">
    <name type="scientific">Branchiostoma belcheri</name>
    <name type="common">Amphioxus</name>
    <dbReference type="NCBI Taxonomy" id="7741"/>
    <lineage>
        <taxon>Eukaryota</taxon>
        <taxon>Metazoa</taxon>
        <taxon>Chordata</taxon>
        <taxon>Cephalochordata</taxon>
        <taxon>Leptocardii</taxon>
        <taxon>Amphioxiformes</taxon>
        <taxon>Branchiostomatidae</taxon>
        <taxon>Branchiostoma</taxon>
    </lineage>
</organism>
<dbReference type="Pfam" id="PF00071">
    <property type="entry name" value="Ras"/>
    <property type="match status" value="1"/>
</dbReference>
<dbReference type="InterPro" id="IPR005225">
    <property type="entry name" value="Small_GTP-bd"/>
</dbReference>
<accession>A0A6P4Y071</accession>
<dbReference type="NCBIfam" id="TIGR00231">
    <property type="entry name" value="small_GTP"/>
    <property type="match status" value="1"/>
</dbReference>
<dbReference type="KEGG" id="bbel:109468477"/>
<keyword evidence="2" id="KW-0342">GTP-binding</keyword>
<reference evidence="4" key="1">
    <citation type="submission" date="2025-08" db="UniProtKB">
        <authorList>
            <consortium name="RefSeq"/>
        </authorList>
    </citation>
    <scope>IDENTIFICATION</scope>
    <source>
        <tissue evidence="4">Gonad</tissue>
    </source>
</reference>
<dbReference type="SMART" id="SM00174">
    <property type="entry name" value="RHO"/>
    <property type="match status" value="1"/>
</dbReference>
<sequence>MSYDPVFFSVNQFVRMSSPRERMYKVVMVGDSVVGKTSFILRVCRDEFKPNLNPTIGVDSQVKTFDVDGDMVALQIWDTAGQERFRSIATSYFRRSDGVILLYDVTYEASFLNVRDWITAVEDGAGKKLPIVLCGNKTDLRPTAEKYGKKVISTEAGKKLAKAAGAIFFETSAKEGSNIQEAVLGLARCLRQEEDRESKALALQLTNQVEPAEKPASCC</sequence>
<keyword evidence="1" id="KW-0547">Nucleotide-binding</keyword>
<evidence type="ECO:0000313" key="3">
    <source>
        <dbReference type="Proteomes" id="UP000515135"/>
    </source>
</evidence>
<keyword evidence="3" id="KW-1185">Reference proteome</keyword>
<dbReference type="SMART" id="SM00173">
    <property type="entry name" value="RAS"/>
    <property type="match status" value="1"/>
</dbReference>
<evidence type="ECO:0000256" key="1">
    <source>
        <dbReference type="ARBA" id="ARBA00022741"/>
    </source>
</evidence>
<dbReference type="PRINTS" id="PR00449">
    <property type="entry name" value="RASTRNSFRMNG"/>
</dbReference>
<dbReference type="InterPro" id="IPR027417">
    <property type="entry name" value="P-loop_NTPase"/>
</dbReference>
<dbReference type="OrthoDB" id="9989112at2759"/>
<dbReference type="InterPro" id="IPR050227">
    <property type="entry name" value="Rab"/>
</dbReference>
<name>A0A6P4Y071_BRABE</name>
<dbReference type="CDD" id="cd00154">
    <property type="entry name" value="Rab"/>
    <property type="match status" value="1"/>
</dbReference>
<dbReference type="PANTHER" id="PTHR47977">
    <property type="entry name" value="RAS-RELATED PROTEIN RAB"/>
    <property type="match status" value="1"/>
</dbReference>
<dbReference type="FunFam" id="3.40.50.300:FF:003044">
    <property type="entry name" value="Predicted protein"/>
    <property type="match status" value="1"/>
</dbReference>
<dbReference type="AlphaFoldDB" id="A0A6P4Y071"/>
<dbReference type="GO" id="GO:0003924">
    <property type="term" value="F:GTPase activity"/>
    <property type="evidence" value="ECO:0007669"/>
    <property type="project" value="InterPro"/>
</dbReference>
<dbReference type="Gene3D" id="3.40.50.300">
    <property type="entry name" value="P-loop containing nucleotide triphosphate hydrolases"/>
    <property type="match status" value="1"/>
</dbReference>
<proteinExistence type="predicted"/>
<dbReference type="InterPro" id="IPR001806">
    <property type="entry name" value="Small_GTPase"/>
</dbReference>
<dbReference type="GeneID" id="109468477"/>
<evidence type="ECO:0000313" key="4">
    <source>
        <dbReference type="RefSeq" id="XP_019622280.1"/>
    </source>
</evidence>
<gene>
    <name evidence="4" type="primary">LOC109468477</name>
</gene>
<protein>
    <submittedName>
        <fullName evidence="4">Ras and EF-hand domain-containing protein homolog</fullName>
    </submittedName>
</protein>
<dbReference type="SMART" id="SM00175">
    <property type="entry name" value="RAB"/>
    <property type="match status" value="1"/>
</dbReference>
<dbReference type="PROSITE" id="PS51419">
    <property type="entry name" value="RAB"/>
    <property type="match status" value="1"/>
</dbReference>
<dbReference type="PROSITE" id="PS51417">
    <property type="entry name" value="ARF"/>
    <property type="match status" value="1"/>
</dbReference>
<dbReference type="PROSITE" id="PS51421">
    <property type="entry name" value="RAS"/>
    <property type="match status" value="1"/>
</dbReference>
<dbReference type="SUPFAM" id="SSF52540">
    <property type="entry name" value="P-loop containing nucleoside triphosphate hydrolases"/>
    <property type="match status" value="1"/>
</dbReference>